<dbReference type="OrthoDB" id="433738at2759"/>
<sequence>MDPTFTLLPLWMDSSSKAISCPSLPSNEPLTSALNQINTLHRTLLSLPATPGQASNTTPPPPTAVNPKRSNQIQKMREQANTAMKKASGNPNQAQEAIKLYTFALTFALTRPPFEPTALLREEAALLYANRAQAHMAASLWAEGAADAACSVELKRQGNGKAWWRRGRCLVEMGRWEDAGRWVQEGRGEMENDTVEGARDLKELDFEIKRHLGRER</sequence>
<dbReference type="EMBL" id="CAJPDS010000090">
    <property type="protein sequence ID" value="CAF9936251.1"/>
    <property type="molecule type" value="Genomic_DNA"/>
</dbReference>
<dbReference type="GO" id="GO:0006457">
    <property type="term" value="P:protein folding"/>
    <property type="evidence" value="ECO:0007669"/>
    <property type="project" value="TreeGrafter"/>
</dbReference>
<keyword evidence="3" id="KW-1185">Reference proteome</keyword>
<gene>
    <name evidence="2" type="ORF">HETSPECPRED_010274</name>
</gene>
<dbReference type="GO" id="GO:0030544">
    <property type="term" value="F:Hsp70 protein binding"/>
    <property type="evidence" value="ECO:0007669"/>
    <property type="project" value="TreeGrafter"/>
</dbReference>
<dbReference type="Proteomes" id="UP000664521">
    <property type="component" value="Unassembled WGS sequence"/>
</dbReference>
<protein>
    <submittedName>
        <fullName evidence="2">Uncharacterized protein</fullName>
    </submittedName>
</protein>
<dbReference type="GO" id="GO:0005634">
    <property type="term" value="C:nucleus"/>
    <property type="evidence" value="ECO:0007669"/>
    <property type="project" value="TreeGrafter"/>
</dbReference>
<evidence type="ECO:0000313" key="2">
    <source>
        <dbReference type="EMBL" id="CAF9936251.1"/>
    </source>
</evidence>
<dbReference type="PANTHER" id="PTHR46035:SF3">
    <property type="entry name" value="TRANSLOCATION PROTEIN SEC72"/>
    <property type="match status" value="1"/>
</dbReference>
<organism evidence="2 3">
    <name type="scientific">Heterodermia speciosa</name>
    <dbReference type="NCBI Taxonomy" id="116794"/>
    <lineage>
        <taxon>Eukaryota</taxon>
        <taxon>Fungi</taxon>
        <taxon>Dikarya</taxon>
        <taxon>Ascomycota</taxon>
        <taxon>Pezizomycotina</taxon>
        <taxon>Lecanoromycetes</taxon>
        <taxon>OSLEUM clade</taxon>
        <taxon>Lecanoromycetidae</taxon>
        <taxon>Caliciales</taxon>
        <taxon>Physciaceae</taxon>
        <taxon>Heterodermia</taxon>
    </lineage>
</organism>
<dbReference type="SUPFAM" id="SSF48452">
    <property type="entry name" value="TPR-like"/>
    <property type="match status" value="1"/>
</dbReference>
<dbReference type="AlphaFoldDB" id="A0A8H3G1G5"/>
<dbReference type="PANTHER" id="PTHR46035">
    <property type="entry name" value="TETRATRICOPEPTIDE REPEAT PROTEIN 4"/>
    <property type="match status" value="1"/>
</dbReference>
<name>A0A8H3G1G5_9LECA</name>
<feature type="region of interest" description="Disordered" evidence="1">
    <location>
        <begin position="48"/>
        <end position="91"/>
    </location>
</feature>
<dbReference type="GO" id="GO:0051879">
    <property type="term" value="F:Hsp90 protein binding"/>
    <property type="evidence" value="ECO:0007669"/>
    <property type="project" value="TreeGrafter"/>
</dbReference>
<proteinExistence type="predicted"/>
<reference evidence="2" key="1">
    <citation type="submission" date="2021-03" db="EMBL/GenBank/DDBJ databases">
        <authorList>
            <person name="Tagirdzhanova G."/>
        </authorList>
    </citation>
    <scope>NUCLEOTIDE SEQUENCE</scope>
</reference>
<comment type="caution">
    <text evidence="2">The sequence shown here is derived from an EMBL/GenBank/DDBJ whole genome shotgun (WGS) entry which is preliminary data.</text>
</comment>
<dbReference type="GO" id="GO:0005829">
    <property type="term" value="C:cytosol"/>
    <property type="evidence" value="ECO:0007669"/>
    <property type="project" value="TreeGrafter"/>
</dbReference>
<evidence type="ECO:0000256" key="1">
    <source>
        <dbReference type="SAM" id="MobiDB-lite"/>
    </source>
</evidence>
<dbReference type="Gene3D" id="1.25.40.10">
    <property type="entry name" value="Tetratricopeptide repeat domain"/>
    <property type="match status" value="1"/>
</dbReference>
<evidence type="ECO:0000313" key="3">
    <source>
        <dbReference type="Proteomes" id="UP000664521"/>
    </source>
</evidence>
<feature type="compositionally biased region" description="Polar residues" evidence="1">
    <location>
        <begin position="68"/>
        <end position="82"/>
    </location>
</feature>
<dbReference type="InterPro" id="IPR011990">
    <property type="entry name" value="TPR-like_helical_dom_sf"/>
</dbReference>
<accession>A0A8H3G1G5</accession>